<dbReference type="AlphaFoldDB" id="V5CYW5"/>
<sequence length="134" mass="15210">MRQLRQPLLRQKHQLPPPLRLRRRQLQRPPVHRHFFAKSTAASAALRGCVPHCCSPYPRWLTPLWAEEVCGLCVPAPDRGDLCASTVVRCTKQDKIIVFCFTCFRCRAVCSAFLPTSVTLNAPQTHSCARHAHN</sequence>
<comment type="caution">
    <text evidence="1">The sequence shown here is derived from an EMBL/GenBank/DDBJ whole genome shotgun (WGS) entry which is preliminary data.</text>
</comment>
<organism evidence="1 2">
    <name type="scientific">Trypanosoma cruzi Dm28c</name>
    <dbReference type="NCBI Taxonomy" id="1416333"/>
    <lineage>
        <taxon>Eukaryota</taxon>
        <taxon>Discoba</taxon>
        <taxon>Euglenozoa</taxon>
        <taxon>Kinetoplastea</taxon>
        <taxon>Metakinetoplastina</taxon>
        <taxon>Trypanosomatida</taxon>
        <taxon>Trypanosomatidae</taxon>
        <taxon>Trypanosoma</taxon>
        <taxon>Schizotrypanum</taxon>
    </lineage>
</organism>
<dbReference type="EMBL" id="AYLP01000474">
    <property type="protein sequence ID" value="ESS60426.1"/>
    <property type="molecule type" value="Genomic_DNA"/>
</dbReference>
<reference evidence="1 2" key="1">
    <citation type="journal article" date="2014" name="Genome Announc.">
        <title>Trypanosoma cruzi Clone Dm28c Draft Genome Sequence.</title>
        <authorList>
            <person name="Grisard E.C."/>
            <person name="Teixeira S.M."/>
            <person name="de Almeida L.G."/>
            <person name="Stoco P.H."/>
            <person name="Gerber A.L."/>
            <person name="Talavera-Lopez C."/>
            <person name="Lima O.C."/>
            <person name="Andersson B."/>
            <person name="de Vasconcelos A.T."/>
        </authorList>
    </citation>
    <scope>NUCLEOTIDE SEQUENCE [LARGE SCALE GENOMIC DNA]</scope>
    <source>
        <strain evidence="1 2">Dm28c</strain>
    </source>
</reference>
<name>V5CYW5_TRYCR</name>
<evidence type="ECO:0000313" key="2">
    <source>
        <dbReference type="Proteomes" id="UP000017861"/>
    </source>
</evidence>
<evidence type="ECO:0000313" key="1">
    <source>
        <dbReference type="EMBL" id="ESS60426.1"/>
    </source>
</evidence>
<accession>V5CYW5</accession>
<gene>
    <name evidence="1" type="ORF">TCDM_12045</name>
</gene>
<protein>
    <submittedName>
        <fullName evidence="1">Putative mucin TcMUCII</fullName>
    </submittedName>
</protein>
<proteinExistence type="predicted"/>
<dbReference type="VEuPathDB" id="TriTrypDB:TCDM_12045"/>
<dbReference type="Proteomes" id="UP000017861">
    <property type="component" value="Unassembled WGS sequence"/>
</dbReference>